<evidence type="ECO:0000256" key="5">
    <source>
        <dbReference type="ARBA" id="ARBA00031668"/>
    </source>
</evidence>
<keyword evidence="4 6" id="KW-0539">Nucleus</keyword>
<dbReference type="GO" id="GO:0043161">
    <property type="term" value="P:proteasome-mediated ubiquitin-dependent protein catabolic process"/>
    <property type="evidence" value="ECO:0007669"/>
    <property type="project" value="UniProtKB-UniRule"/>
</dbReference>
<evidence type="ECO:0000256" key="6">
    <source>
        <dbReference type="RuleBase" id="RU368023"/>
    </source>
</evidence>
<name>A0A158REC1_HYDTA</name>
<dbReference type="InterPro" id="IPR011047">
    <property type="entry name" value="Quinoprotein_ADH-like_sf"/>
</dbReference>
<evidence type="ECO:0000256" key="4">
    <source>
        <dbReference type="ARBA" id="ARBA00023242"/>
    </source>
</evidence>
<dbReference type="WBParaSite" id="TTAC_0000705601-mRNA-1">
    <property type="protein sequence ID" value="TTAC_0000705601-mRNA-1"/>
    <property type="gene ID" value="TTAC_0000705601"/>
</dbReference>
<keyword evidence="12" id="KW-1185">Reference proteome</keyword>
<dbReference type="Gene3D" id="2.130.10.10">
    <property type="entry name" value="YVTN repeat-like/Quinoprotein amine dehydrogenase"/>
    <property type="match status" value="3"/>
</dbReference>
<comment type="pathway">
    <text evidence="6">Protein modification; protein ubiquitination.</text>
</comment>
<protein>
    <recommendedName>
        <fullName evidence="3 6">DNA damage-binding protein 1</fullName>
    </recommendedName>
    <alternativeName>
        <fullName evidence="5 6">Damage-specific DNA-binding protein 1</fullName>
    </alternativeName>
</protein>
<dbReference type="InterPro" id="IPR050358">
    <property type="entry name" value="RSE1/DDB1/CFT1"/>
</dbReference>
<feature type="domain" description="RSE1/DDB1/CPSF1 C-terminal" evidence="8">
    <location>
        <begin position="891"/>
        <end position="1278"/>
    </location>
</feature>
<evidence type="ECO:0000256" key="2">
    <source>
        <dbReference type="ARBA" id="ARBA00007453"/>
    </source>
</evidence>
<dbReference type="SUPFAM" id="SSF50978">
    <property type="entry name" value="WD40 repeat-like"/>
    <property type="match status" value="1"/>
</dbReference>
<keyword evidence="6" id="KW-0227">DNA damage</keyword>
<dbReference type="GO" id="GO:0016567">
    <property type="term" value="P:protein ubiquitination"/>
    <property type="evidence" value="ECO:0007669"/>
    <property type="project" value="UniProtKB-UniRule"/>
</dbReference>
<evidence type="ECO:0000256" key="7">
    <source>
        <dbReference type="SAM" id="MobiDB-lite"/>
    </source>
</evidence>
<dbReference type="InterPro" id="IPR058543">
    <property type="entry name" value="Beta-prop_RSE1/DDB1/CPSF1_2nd"/>
</dbReference>
<evidence type="ECO:0000259" key="8">
    <source>
        <dbReference type="Pfam" id="PF03178"/>
    </source>
</evidence>
<accession>A0A158REC1</accession>
<feature type="compositionally biased region" description="Polar residues" evidence="7">
    <location>
        <begin position="869"/>
        <end position="884"/>
    </location>
</feature>
<evidence type="ECO:0000259" key="10">
    <source>
        <dbReference type="Pfam" id="PF23726"/>
    </source>
</evidence>
<feature type="region of interest" description="Disordered" evidence="7">
    <location>
        <begin position="618"/>
        <end position="639"/>
    </location>
</feature>
<dbReference type="Pfam" id="PF23726">
    <property type="entry name" value="Beta-prop_RSE1_2nd"/>
    <property type="match status" value="1"/>
</dbReference>
<gene>
    <name evidence="11" type="ORF">TTAC_LOCUS7041</name>
</gene>
<dbReference type="InterPro" id="IPR018846">
    <property type="entry name" value="Beta-prop_RSE1/DDB1/CPSF1_1st"/>
</dbReference>
<dbReference type="InterPro" id="IPR004871">
    <property type="entry name" value="RSE1/DDB1/CPSF1_C"/>
</dbReference>
<evidence type="ECO:0000313" key="13">
    <source>
        <dbReference type="WBParaSite" id="TTAC_0000705601-mRNA-1"/>
    </source>
</evidence>
<proteinExistence type="inferred from homology"/>
<feature type="domain" description="RSE1/DDB1/CPSF1 first beta-propeller" evidence="9">
    <location>
        <begin position="14"/>
        <end position="392"/>
    </location>
</feature>
<dbReference type="Pfam" id="PF10433">
    <property type="entry name" value="Beta-prop_RSE1_1st"/>
    <property type="match status" value="1"/>
</dbReference>
<comment type="subcellular location">
    <subcellularLocation>
        <location evidence="1 6">Nucleus</location>
    </subcellularLocation>
</comment>
<comment type="similarity">
    <text evidence="2 6">Belongs to the DDB1 family.</text>
</comment>
<feature type="compositionally biased region" description="Low complexity" evidence="7">
    <location>
        <begin position="1117"/>
        <end position="1136"/>
    </location>
</feature>
<keyword evidence="6" id="KW-0234">DNA repair</keyword>
<evidence type="ECO:0000313" key="11">
    <source>
        <dbReference type="EMBL" id="VDM31347.1"/>
    </source>
</evidence>
<evidence type="ECO:0000259" key="9">
    <source>
        <dbReference type="Pfam" id="PF10433"/>
    </source>
</evidence>
<dbReference type="Proteomes" id="UP000274429">
    <property type="component" value="Unassembled WGS sequence"/>
</dbReference>
<dbReference type="Gene3D" id="1.10.150.910">
    <property type="match status" value="1"/>
</dbReference>
<feature type="domain" description="RSE1/DDB1/CPSF1 second beta-propeller" evidence="10">
    <location>
        <begin position="433"/>
        <end position="807"/>
    </location>
</feature>
<dbReference type="GO" id="GO:0005634">
    <property type="term" value="C:nucleus"/>
    <property type="evidence" value="ECO:0007669"/>
    <property type="project" value="UniProtKB-SubCell"/>
</dbReference>
<comment type="subunit">
    <text evidence="6">Component of the UV-DDB complex.</text>
</comment>
<dbReference type="GO" id="GO:0006281">
    <property type="term" value="P:DNA repair"/>
    <property type="evidence" value="ECO:0007669"/>
    <property type="project" value="UniProtKB-KW"/>
</dbReference>
<dbReference type="EMBL" id="UYWX01020340">
    <property type="protein sequence ID" value="VDM31347.1"/>
    <property type="molecule type" value="Genomic_DNA"/>
</dbReference>
<dbReference type="SUPFAM" id="SSF50998">
    <property type="entry name" value="Quinoprotein alcohol dehydrogenase-like"/>
    <property type="match status" value="1"/>
</dbReference>
<feature type="region of interest" description="Disordered" evidence="7">
    <location>
        <begin position="1092"/>
        <end position="1158"/>
    </location>
</feature>
<dbReference type="GO" id="GO:0003676">
    <property type="term" value="F:nucleic acid binding"/>
    <property type="evidence" value="ECO:0007669"/>
    <property type="project" value="InterPro"/>
</dbReference>
<dbReference type="PANTHER" id="PTHR10644">
    <property type="entry name" value="DNA REPAIR/RNA PROCESSING CPSF FAMILY"/>
    <property type="match status" value="1"/>
</dbReference>
<dbReference type="OrthoDB" id="433457at2759"/>
<organism evidence="13">
    <name type="scientific">Hydatigena taeniaeformis</name>
    <name type="common">Feline tapeworm</name>
    <name type="synonym">Taenia taeniaeformis</name>
    <dbReference type="NCBI Taxonomy" id="6205"/>
    <lineage>
        <taxon>Eukaryota</taxon>
        <taxon>Metazoa</taxon>
        <taxon>Spiralia</taxon>
        <taxon>Lophotrochozoa</taxon>
        <taxon>Platyhelminthes</taxon>
        <taxon>Cestoda</taxon>
        <taxon>Eucestoda</taxon>
        <taxon>Cyclophyllidea</taxon>
        <taxon>Taeniidae</taxon>
        <taxon>Hydatigera</taxon>
    </lineage>
</organism>
<dbReference type="Pfam" id="PF03178">
    <property type="entry name" value="CPSF_A"/>
    <property type="match status" value="1"/>
</dbReference>
<evidence type="ECO:0000256" key="1">
    <source>
        <dbReference type="ARBA" id="ARBA00004123"/>
    </source>
</evidence>
<dbReference type="InterPro" id="IPR015943">
    <property type="entry name" value="WD40/YVTN_repeat-like_dom_sf"/>
</dbReference>
<reference evidence="13" key="1">
    <citation type="submission" date="2016-04" db="UniProtKB">
        <authorList>
            <consortium name="WormBaseParasite"/>
        </authorList>
    </citation>
    <scope>IDENTIFICATION</scope>
</reference>
<evidence type="ECO:0000313" key="12">
    <source>
        <dbReference type="Proteomes" id="UP000274429"/>
    </source>
</evidence>
<comment type="domain">
    <text evidence="6">The core of the protein consists of three WD40 beta-propeller domains.</text>
</comment>
<dbReference type="STRING" id="6205.A0A158REC1"/>
<evidence type="ECO:0000256" key="3">
    <source>
        <dbReference type="ARBA" id="ARBA00014577"/>
    </source>
</evidence>
<comment type="function">
    <text evidence="6">Component of complexes involved in DNA repair and protein ubiquitination. May play a role in the regulation of the circadian clock.</text>
</comment>
<sequence length="1333" mass="146437">MSQFYHVTTQRSTSVTKALTGNFTGPNDLNLLIIKNSYLELYDVTIEGLKLIHDVPLNASVLTALFFRRKFCKRDALFVLTHKADIAIIECNRKNESIEFVTVMSASIADSAARMLDQGFDALVDPSATYIVIRMYYGMLKLVPIANLSEPRDPLSRVDQQAMPISVRIEETQIVDMVFLCGYTAPTFALIYEDDMVASIKMYDIFGKDPILRSVPVNVDSIETSSKILIPVPAPYSGFILVGDSIICYHTRETFHISQYIPQAQNSRIVCYAKVDSRRYLLGDIAGRLYMVHLLPQDEKTIRPIPSTSRDMTHANPRIGSIRIELLVRMLGFIGYSSIVHVPGETAIPESIVYLDNGVVFIGSYLGDSQLIRLNPEIDPKTNSYITILEEFTNIGPIVDMVFFENDGQSQLITCSGCYKEGSLRIIRNGIGIQERATIDKENLKAVWCFPLESDTYDDSIIVSLIGRSQLLRLVGDDLDQLKLEGFNLGEQTLHCDVVYPIGYKQKPRSLLMQATTYGLRLIGIGDLLGRGCLAKWRSPTDRSVSSLASRGDYVVVASGSDLFALRITGTPEAPEFTQIGNATLPHEVACVDLTPFDRSLAAKAAIYSAAFQSPVNSIKSSTRSSNGDDEAMDSSCSGDPLDNLEPEYVAVGMWMGYGVALLKLPSLEVVCTEPLPTMVPTSGIAILPRSITIAQFEGLAYLFTVTGDGSLYYYNLDCSTENIAIREAKRLNAGTGSQVRLTQWRSHGKRNVFVCSNRPCIIYSNRHKLVFSSVNIKEVSFMSPLNGSYYKDCICMVTPSGLIIGSVDNIQKLHVRRVALSESPRRLALQSETNSLGVISCRREVFQEGVGFKPIRTSASLSPKVPRSFSSTPKSLASSSNPEKCTDIEASSLLIYNQSNMELQYVHTFHYSQIVVETAMSIGSVNLDGGSGALFAVGTALIVKGEHDPKKGRIHLLRWNPASSKLDVVFTYDVPGTVFRVRLLEFNGDNIRQDSIFNDNIMSLYLRTKGDYVLIGDLMRSLCLLLYKPNRSNFEVIGRHHCPRYTSGIEIIDDEHFLSGDADGNIHVLGRNLPGNTDEPVVPSLRVTETAISPTPLPVPAPTPKSAADATDVTGSGDAADTVSTSASTSATETTPARDSEEQPGAPLQAPVSPSCGLPRCSSNDGKALVDCAYIHTGESINVFVRGNMNTLGADRWSAIGETHNMYGSAQGCLGLVVHLSPILFAFLKEVESRLAQLIVPVGNFSQESWRSCKDCLWTVRVAHNIIDGELIENFLDLSLEDKNKVVQGLKIPASMEDFGTAGLSKFNENVETKECTVNDLMRVVEELAALH</sequence>
<feature type="region of interest" description="Disordered" evidence="7">
    <location>
        <begin position="861"/>
        <end position="884"/>
    </location>
</feature>
<reference evidence="11 12" key="2">
    <citation type="submission" date="2018-11" db="EMBL/GenBank/DDBJ databases">
        <authorList>
            <consortium name="Pathogen Informatics"/>
        </authorList>
    </citation>
    <scope>NUCLEOTIDE SEQUENCE [LARGE SCALE GENOMIC DNA]</scope>
</reference>
<dbReference type="InterPro" id="IPR036322">
    <property type="entry name" value="WD40_repeat_dom_sf"/>
</dbReference>